<dbReference type="InterPro" id="IPR020845">
    <property type="entry name" value="AMP-binding_CS"/>
</dbReference>
<accession>A0ABU2TXL2</accession>
<organism evidence="3 4">
    <name type="scientific">Streptomyces gibsoniae</name>
    <dbReference type="NCBI Taxonomy" id="3075529"/>
    <lineage>
        <taxon>Bacteria</taxon>
        <taxon>Bacillati</taxon>
        <taxon>Actinomycetota</taxon>
        <taxon>Actinomycetes</taxon>
        <taxon>Kitasatosporales</taxon>
        <taxon>Streptomycetaceae</taxon>
        <taxon>Streptomyces</taxon>
    </lineage>
</organism>
<dbReference type="EMBL" id="JAVREY010000027">
    <property type="protein sequence ID" value="MDT0465711.1"/>
    <property type="molecule type" value="Genomic_DNA"/>
</dbReference>
<keyword evidence="4" id="KW-1185">Reference proteome</keyword>
<dbReference type="Pfam" id="PF00501">
    <property type="entry name" value="AMP-binding"/>
    <property type="match status" value="1"/>
</dbReference>
<evidence type="ECO:0000313" key="4">
    <source>
        <dbReference type="Proteomes" id="UP001183809"/>
    </source>
</evidence>
<reference evidence="4" key="1">
    <citation type="submission" date="2023-07" db="EMBL/GenBank/DDBJ databases">
        <title>30 novel species of actinomycetes from the DSMZ collection.</title>
        <authorList>
            <person name="Nouioui I."/>
        </authorList>
    </citation>
    <scope>NUCLEOTIDE SEQUENCE [LARGE SCALE GENOMIC DNA]</scope>
    <source>
        <strain evidence="4">DSM 41699</strain>
    </source>
</reference>
<dbReference type="Proteomes" id="UP001183809">
    <property type="component" value="Unassembled WGS sequence"/>
</dbReference>
<dbReference type="SUPFAM" id="SSF56801">
    <property type="entry name" value="Acetyl-CoA synthetase-like"/>
    <property type="match status" value="1"/>
</dbReference>
<dbReference type="PANTHER" id="PTHR43767:SF8">
    <property type="entry name" value="LONG-CHAIN-FATTY-ACID--COA LIGASE"/>
    <property type="match status" value="1"/>
</dbReference>
<name>A0ABU2TXL2_9ACTN</name>
<dbReference type="RefSeq" id="WP_311697179.1">
    <property type="nucleotide sequence ID" value="NZ_JAVREY010000027.1"/>
</dbReference>
<evidence type="ECO:0000256" key="1">
    <source>
        <dbReference type="ARBA" id="ARBA00022598"/>
    </source>
</evidence>
<proteinExistence type="predicted"/>
<dbReference type="Gene3D" id="3.40.50.12780">
    <property type="entry name" value="N-terminal domain of ligase-like"/>
    <property type="match status" value="1"/>
</dbReference>
<evidence type="ECO:0000259" key="2">
    <source>
        <dbReference type="Pfam" id="PF00501"/>
    </source>
</evidence>
<sequence length="609" mass="64664">MSTNVAALAEVTCEERADGTRVLRVGQELPDHPPTLAHMLRRWAAECPERTLAAERDGGGWRTLTYGAAAEAAAALGQAYLDRGCGPQRPVLLLSGNSLDHLLLTLAGYLTGVPVVPVSTAYSLRSTDHARVRAIAALVRPGLVYADDGDRFRAALDAAAAVAGTSPDTVVSQRSRPGDVTMDALRRTVVTGAVRRAYESLTPDTVAKILFTSGSTGTPKGVLNTHRMLCANQQMLRQIWPFLEDEPPVLTDWLPWSHTFGGNHNLHLALCNGGSLYIDDGAPLPDAFERTVDALRRVPPTVCVNVPAGYGLLVQRLESDPELARQVLSRARILLYAGADLPDALRKRLRAVARSATGRDIEVVSSWGATETGPAATSTYGGVREGIGIPLPGVELKLAPVGDRTEIRVRSASVTPGYLGMDVPGALDEEGFYRSGDAVRLLDPGGDPRLGLAFDGRLAEDFKLSSGTWVVVGRLRSALLSAAGVLADVVLVGGDRSHIAAIGWPALAPANELLGTRAAHITELLGHDGLRRHLAAVLTRLNAGAGAASRVERLALVAEPPSIDDGEITDKGYLNHRVVTDRRKEVVDLLYADDPDPALVISAGRCPGR</sequence>
<keyword evidence="1" id="KW-0436">Ligase</keyword>
<dbReference type="InterPro" id="IPR000873">
    <property type="entry name" value="AMP-dep_synth/lig_dom"/>
</dbReference>
<dbReference type="PANTHER" id="PTHR43767">
    <property type="entry name" value="LONG-CHAIN-FATTY-ACID--COA LIGASE"/>
    <property type="match status" value="1"/>
</dbReference>
<dbReference type="InterPro" id="IPR050237">
    <property type="entry name" value="ATP-dep_AMP-bd_enzyme"/>
</dbReference>
<protein>
    <submittedName>
        <fullName evidence="3">AMP-binding protein</fullName>
    </submittedName>
</protein>
<comment type="caution">
    <text evidence="3">The sequence shown here is derived from an EMBL/GenBank/DDBJ whole genome shotgun (WGS) entry which is preliminary data.</text>
</comment>
<evidence type="ECO:0000313" key="3">
    <source>
        <dbReference type="EMBL" id="MDT0465711.1"/>
    </source>
</evidence>
<feature type="domain" description="AMP-dependent synthetase/ligase" evidence="2">
    <location>
        <begin position="41"/>
        <end position="419"/>
    </location>
</feature>
<dbReference type="PROSITE" id="PS00455">
    <property type="entry name" value="AMP_BINDING"/>
    <property type="match status" value="1"/>
</dbReference>
<dbReference type="InterPro" id="IPR042099">
    <property type="entry name" value="ANL_N_sf"/>
</dbReference>
<gene>
    <name evidence="3" type="ORF">RM764_22350</name>
</gene>